<feature type="domain" description="DUF7146" evidence="1">
    <location>
        <begin position="123"/>
        <end position="227"/>
    </location>
</feature>
<organism evidence="2 3">
    <name type="scientific">Asticcacaulis excentricus (strain ATCC 15261 / DSM 4724 / KCTC 12464 / NCIMB 9791 / VKM B-1370 / CB 48)</name>
    <dbReference type="NCBI Taxonomy" id="573065"/>
    <lineage>
        <taxon>Bacteria</taxon>
        <taxon>Pseudomonadati</taxon>
        <taxon>Pseudomonadota</taxon>
        <taxon>Alphaproteobacteria</taxon>
        <taxon>Caulobacterales</taxon>
        <taxon>Caulobacteraceae</taxon>
        <taxon>Asticcacaulis</taxon>
    </lineage>
</organism>
<dbReference type="KEGG" id="aex:Astex_0323"/>
<dbReference type="GO" id="GO:0003677">
    <property type="term" value="F:DNA binding"/>
    <property type="evidence" value="ECO:0007669"/>
    <property type="project" value="InterPro"/>
</dbReference>
<dbReference type="Pfam" id="PF23639">
    <property type="entry name" value="DUF7146"/>
    <property type="match status" value="1"/>
</dbReference>
<evidence type="ECO:0000313" key="3">
    <source>
        <dbReference type="Proteomes" id="UP000001492"/>
    </source>
</evidence>
<dbReference type="HOGENOM" id="CLU_709125_0_0_5"/>
<dbReference type="OrthoDB" id="7465087at2"/>
<protein>
    <recommendedName>
        <fullName evidence="1">DUF7146 domain-containing protein</fullName>
    </recommendedName>
</protein>
<dbReference type="InterPro" id="IPR055570">
    <property type="entry name" value="DUF7146"/>
</dbReference>
<sequence length="389" mass="41660">MMVEGRDLFAFAKELASIEEVAGVKLVGGGVKRRGPCPLCGQGQKKKSSYAFEVNVRKKTFNCYVCNAHGDVIELERLINGVAGEPTIAAAKRLVGDVPADYKPKPKVFTVIPDEPSSAAIYARELRGDLRTAAGTLVQRYLMSRGLSGRVLLTAVKHLYFHPAVYFSGPKHNPVTFPAMIALVVVPADDGKPKWTGGIHVTYLSRDGYGKAIVPEGKSAKRMMGPQSLNGRPGGAWLIPPSEMPEASDLVVAEGIESALSMAVLHGGMTLVVAALSLNRLQGQLQPDKYGRVNPDMPEGVPGSAFTWPSQGWTRVFIGCDADMSPMPVKIRNPLKGGTTTRILTGIERARVCGSLAAAAWRQTGVQADPVAPSAGMDFNDLLRERQGI</sequence>
<evidence type="ECO:0000259" key="1">
    <source>
        <dbReference type="Pfam" id="PF23639"/>
    </source>
</evidence>
<name>E8RPP4_ASTEC</name>
<dbReference type="Proteomes" id="UP000001492">
    <property type="component" value="Chromosome 1"/>
</dbReference>
<dbReference type="GO" id="GO:0006260">
    <property type="term" value="P:DNA replication"/>
    <property type="evidence" value="ECO:0007669"/>
    <property type="project" value="InterPro"/>
</dbReference>
<accession>E8RPP4</accession>
<dbReference type="SUPFAM" id="SSF57783">
    <property type="entry name" value="Zinc beta-ribbon"/>
    <property type="match status" value="1"/>
</dbReference>
<reference evidence="3" key="1">
    <citation type="submission" date="2010-12" db="EMBL/GenBank/DDBJ databases">
        <title>Complete sequence of chromosome 1 of Asticcacaulis excentricus CB 48.</title>
        <authorList>
            <consortium name="US DOE Joint Genome Institute"/>
            <person name="Lucas S."/>
            <person name="Copeland A."/>
            <person name="Lapidus A."/>
            <person name="Cheng J.-F."/>
            <person name="Bruce D."/>
            <person name="Goodwin L."/>
            <person name="Pitluck S."/>
            <person name="Teshima H."/>
            <person name="Davenport K."/>
            <person name="Detter J.C."/>
            <person name="Han C."/>
            <person name="Tapia R."/>
            <person name="Land M."/>
            <person name="Hauser L."/>
            <person name="Jeffries C."/>
            <person name="Kyrpides N."/>
            <person name="Ivanova N."/>
            <person name="Ovchinnikova G."/>
            <person name="Brun Y.V."/>
            <person name="Woyke T."/>
        </authorList>
    </citation>
    <scope>NUCLEOTIDE SEQUENCE [LARGE SCALE GENOMIC DNA]</scope>
    <source>
        <strain evidence="3">ATCC 15261 / DSM 4724 / KCTC 12464 / NCIMB 9791 / VKM B-1370 / CB 48</strain>
    </source>
</reference>
<dbReference type="EMBL" id="CP002395">
    <property type="protein sequence ID" value="ADU12021.1"/>
    <property type="molecule type" value="Genomic_DNA"/>
</dbReference>
<dbReference type="eggNOG" id="COG4643">
    <property type="taxonomic scope" value="Bacteria"/>
</dbReference>
<proteinExistence type="predicted"/>
<gene>
    <name evidence="2" type="ordered locus">Astex_0323</name>
</gene>
<dbReference type="STRING" id="573065.Astex_0323"/>
<dbReference type="InterPro" id="IPR036977">
    <property type="entry name" value="DNA_primase_Znf_CHC2"/>
</dbReference>
<keyword evidence="3" id="KW-1185">Reference proteome</keyword>
<dbReference type="GO" id="GO:0008270">
    <property type="term" value="F:zinc ion binding"/>
    <property type="evidence" value="ECO:0007669"/>
    <property type="project" value="InterPro"/>
</dbReference>
<dbReference type="AlphaFoldDB" id="E8RPP4"/>
<evidence type="ECO:0000313" key="2">
    <source>
        <dbReference type="EMBL" id="ADU12021.1"/>
    </source>
</evidence>
<dbReference type="RefSeq" id="WP_013477855.1">
    <property type="nucleotide sequence ID" value="NC_014816.1"/>
</dbReference>
<dbReference type="Gene3D" id="3.90.580.10">
    <property type="entry name" value="Zinc finger, CHC2-type domain"/>
    <property type="match status" value="1"/>
</dbReference>